<sequence length="41" mass="4656">MMNLNEYENKIINADCLDVLRILSDKCVDLVLTLCEQLAGE</sequence>
<dbReference type="GO" id="GO:0032259">
    <property type="term" value="P:methylation"/>
    <property type="evidence" value="ECO:0007669"/>
    <property type="project" value="UniProtKB-KW"/>
</dbReference>
<name>A0A8S5Q953_9CAUD</name>
<proteinExistence type="predicted"/>
<keyword evidence="1" id="KW-0489">Methyltransferase</keyword>
<accession>A0A8S5Q953</accession>
<organism evidence="1">
    <name type="scientific">Siphoviridae sp. ct5qs5</name>
    <dbReference type="NCBI Taxonomy" id="2825339"/>
    <lineage>
        <taxon>Viruses</taxon>
        <taxon>Duplodnaviria</taxon>
        <taxon>Heunggongvirae</taxon>
        <taxon>Uroviricota</taxon>
        <taxon>Caudoviricetes</taxon>
    </lineage>
</organism>
<dbReference type="GO" id="GO:0008168">
    <property type="term" value="F:methyltransferase activity"/>
    <property type="evidence" value="ECO:0007669"/>
    <property type="project" value="UniProtKB-KW"/>
</dbReference>
<keyword evidence="1" id="KW-0808">Transferase</keyword>
<evidence type="ECO:0000313" key="1">
    <source>
        <dbReference type="EMBL" id="DAE15345.1"/>
    </source>
</evidence>
<dbReference type="EMBL" id="BK015603">
    <property type="protein sequence ID" value="DAE15345.1"/>
    <property type="molecule type" value="Genomic_DNA"/>
</dbReference>
<dbReference type="InterPro" id="IPR029063">
    <property type="entry name" value="SAM-dependent_MTases_sf"/>
</dbReference>
<protein>
    <submittedName>
        <fullName evidence="1">Modification methylase CcrMI/DNA Complex methylation, GANTC recognition, base</fullName>
    </submittedName>
</protein>
<dbReference type="Gene3D" id="3.40.50.150">
    <property type="entry name" value="Vaccinia Virus protein VP39"/>
    <property type="match status" value="1"/>
</dbReference>
<reference evidence="1" key="1">
    <citation type="journal article" date="2021" name="Proc. Natl. Acad. Sci. U.S.A.">
        <title>A Catalog of Tens of Thousands of Viruses from Human Metagenomes Reveals Hidden Associations with Chronic Diseases.</title>
        <authorList>
            <person name="Tisza M.J."/>
            <person name="Buck C.B."/>
        </authorList>
    </citation>
    <scope>NUCLEOTIDE SEQUENCE</scope>
    <source>
        <strain evidence="1">Ct5qs5</strain>
    </source>
</reference>